<name>A0A0M0J5A2_9EUKA</name>
<keyword evidence="3" id="KW-0808">Transferase</keyword>
<feature type="compositionally biased region" description="Low complexity" evidence="1">
    <location>
        <begin position="110"/>
        <end position="128"/>
    </location>
</feature>
<dbReference type="Gene3D" id="3.30.40.10">
    <property type="entry name" value="Zinc/RING finger domain, C3HC4 (zinc finger)"/>
    <property type="match status" value="1"/>
</dbReference>
<protein>
    <submittedName>
        <fullName evidence="3">Kinase family protein</fullName>
    </submittedName>
</protein>
<organism evidence="3 4">
    <name type="scientific">Chrysochromulina tobinii</name>
    <dbReference type="NCBI Taxonomy" id="1460289"/>
    <lineage>
        <taxon>Eukaryota</taxon>
        <taxon>Haptista</taxon>
        <taxon>Haptophyta</taxon>
        <taxon>Prymnesiophyceae</taxon>
        <taxon>Prymnesiales</taxon>
        <taxon>Chrysochromulinaceae</taxon>
        <taxon>Chrysochromulina</taxon>
    </lineage>
</organism>
<proteinExistence type="predicted"/>
<keyword evidence="3" id="KW-0418">Kinase</keyword>
<feature type="region of interest" description="Disordered" evidence="1">
    <location>
        <begin position="1"/>
        <end position="38"/>
    </location>
</feature>
<dbReference type="GO" id="GO:0016301">
    <property type="term" value="F:kinase activity"/>
    <property type="evidence" value="ECO:0007669"/>
    <property type="project" value="UniProtKB-KW"/>
</dbReference>
<feature type="compositionally biased region" description="Basic and acidic residues" evidence="1">
    <location>
        <begin position="76"/>
        <end position="104"/>
    </location>
</feature>
<evidence type="ECO:0000256" key="1">
    <source>
        <dbReference type="SAM" id="MobiDB-lite"/>
    </source>
</evidence>
<evidence type="ECO:0000313" key="3">
    <source>
        <dbReference type="EMBL" id="KOO21781.1"/>
    </source>
</evidence>
<dbReference type="PANTHER" id="PTHR46573">
    <property type="entry name" value="WD REPEAT, SAM AND U-BOX DOMAIN-CONTAINING PROTEIN 1"/>
    <property type="match status" value="1"/>
</dbReference>
<dbReference type="CDD" id="cd16655">
    <property type="entry name" value="RING-Ubox_WDSUB1-like"/>
    <property type="match status" value="1"/>
</dbReference>
<dbReference type="Pfam" id="PF04564">
    <property type="entry name" value="U-box"/>
    <property type="match status" value="1"/>
</dbReference>
<dbReference type="Proteomes" id="UP000037460">
    <property type="component" value="Unassembled WGS sequence"/>
</dbReference>
<dbReference type="EMBL" id="JWZX01003334">
    <property type="protein sequence ID" value="KOO21781.1"/>
    <property type="molecule type" value="Genomic_DNA"/>
</dbReference>
<evidence type="ECO:0000259" key="2">
    <source>
        <dbReference type="PROSITE" id="PS51698"/>
    </source>
</evidence>
<dbReference type="SUPFAM" id="SSF57850">
    <property type="entry name" value="RING/U-box"/>
    <property type="match status" value="1"/>
</dbReference>
<dbReference type="InterPro" id="IPR052085">
    <property type="entry name" value="WD-SAM-U-box"/>
</dbReference>
<feature type="domain" description="U-box" evidence="2">
    <location>
        <begin position="129"/>
        <end position="202"/>
    </location>
</feature>
<dbReference type="InterPro" id="IPR013083">
    <property type="entry name" value="Znf_RING/FYVE/PHD"/>
</dbReference>
<evidence type="ECO:0000313" key="4">
    <source>
        <dbReference type="Proteomes" id="UP000037460"/>
    </source>
</evidence>
<gene>
    <name evidence="3" type="ORF">Ctob_001125</name>
</gene>
<dbReference type="GO" id="GO:0004842">
    <property type="term" value="F:ubiquitin-protein transferase activity"/>
    <property type="evidence" value="ECO:0007669"/>
    <property type="project" value="InterPro"/>
</dbReference>
<dbReference type="AlphaFoldDB" id="A0A0M0J5A2"/>
<dbReference type="GO" id="GO:0016567">
    <property type="term" value="P:protein ubiquitination"/>
    <property type="evidence" value="ECO:0007669"/>
    <property type="project" value="InterPro"/>
</dbReference>
<accession>A0A0M0J5A2</accession>
<dbReference type="PROSITE" id="PS51698">
    <property type="entry name" value="U_BOX"/>
    <property type="match status" value="1"/>
</dbReference>
<dbReference type="PANTHER" id="PTHR46573:SF1">
    <property type="entry name" value="WD REPEAT, SAM AND U-BOX DOMAIN-CONTAINING PROTEIN 1"/>
    <property type="match status" value="1"/>
</dbReference>
<dbReference type="OrthoDB" id="10064100at2759"/>
<sequence length="204" mass="21635">MARLNNVADGRPSLEAEAQQPRATTARKGASEDATAQVEDAASLAAAAARADAAMAALLAEEESKAEKARRKKGKAKAEKKARAAARAEAEAKAAHAEAEEHARNQAGQEATASAAKAHAAKEAASVEEPPDHFICPITHSLMIDPVSAADGHMYERRAIVDWLVGHSTSPMTGAELKVTTLFPNHTVRGFIRTWQEAQRSRGQ</sequence>
<comment type="caution">
    <text evidence="3">The sequence shown here is derived from an EMBL/GenBank/DDBJ whole genome shotgun (WGS) entry which is preliminary data.</text>
</comment>
<dbReference type="InterPro" id="IPR003613">
    <property type="entry name" value="Ubox_domain"/>
</dbReference>
<keyword evidence="4" id="KW-1185">Reference proteome</keyword>
<dbReference type="SMART" id="SM00504">
    <property type="entry name" value="Ubox"/>
    <property type="match status" value="1"/>
</dbReference>
<reference evidence="4" key="1">
    <citation type="journal article" date="2015" name="PLoS Genet.">
        <title>Genome Sequence and Transcriptome Analyses of Chrysochromulina tobin: Metabolic Tools for Enhanced Algal Fitness in the Prominent Order Prymnesiales (Haptophyceae).</title>
        <authorList>
            <person name="Hovde B.T."/>
            <person name="Deodato C.R."/>
            <person name="Hunsperger H.M."/>
            <person name="Ryken S.A."/>
            <person name="Yost W."/>
            <person name="Jha R.K."/>
            <person name="Patterson J."/>
            <person name="Monnat R.J. Jr."/>
            <person name="Barlow S.B."/>
            <person name="Starkenburg S.R."/>
            <person name="Cattolico R.A."/>
        </authorList>
    </citation>
    <scope>NUCLEOTIDE SEQUENCE</scope>
    <source>
        <strain evidence="4">CCMP291</strain>
    </source>
</reference>
<feature type="region of interest" description="Disordered" evidence="1">
    <location>
        <begin position="62"/>
        <end position="129"/>
    </location>
</feature>